<name>A0A380JM64_9STRE</name>
<feature type="compositionally biased region" description="Basic residues" evidence="1">
    <location>
        <begin position="145"/>
        <end position="159"/>
    </location>
</feature>
<keyword evidence="2" id="KW-0732">Signal</keyword>
<protein>
    <submittedName>
        <fullName evidence="3">Cell surface-anchored protein SclH</fullName>
    </submittedName>
</protein>
<organism evidence="3 4">
    <name type="scientific">Streptococcus equi subsp. equi</name>
    <dbReference type="NCBI Taxonomy" id="148942"/>
    <lineage>
        <taxon>Bacteria</taxon>
        <taxon>Bacillati</taxon>
        <taxon>Bacillota</taxon>
        <taxon>Bacilli</taxon>
        <taxon>Lactobacillales</taxon>
        <taxon>Streptococcaceae</taxon>
        <taxon>Streptococcus</taxon>
    </lineage>
</organism>
<proteinExistence type="predicted"/>
<gene>
    <name evidence="3" type="ORF">NCTC12092_00132</name>
</gene>
<sequence length="159" mass="17665">MRNKKTSVRLVQKYGICSAVVALATIASLGGAGNVKAEDFTYPSMYNQGYFFQKFIKNEILKPGSGSSSDWETSTHYNNGRMLENVLRYLWRVEQFLKKSTGQSEQLYKLYEKDSLGIPGPQGPMGPTGPQGLKGEQGPVGPCRTSRRTRSTRSSRSSR</sequence>
<evidence type="ECO:0000313" key="3">
    <source>
        <dbReference type="EMBL" id="SUN44566.1"/>
    </source>
</evidence>
<dbReference type="AlphaFoldDB" id="A0A380JM64"/>
<reference evidence="3 4" key="1">
    <citation type="submission" date="2018-06" db="EMBL/GenBank/DDBJ databases">
        <authorList>
            <consortium name="Pathogen Informatics"/>
            <person name="Doyle S."/>
        </authorList>
    </citation>
    <scope>NUCLEOTIDE SEQUENCE [LARGE SCALE GENOMIC DNA]</scope>
    <source>
        <strain evidence="3 4">NCTC12092</strain>
    </source>
</reference>
<feature type="region of interest" description="Disordered" evidence="1">
    <location>
        <begin position="115"/>
        <end position="159"/>
    </location>
</feature>
<evidence type="ECO:0000256" key="1">
    <source>
        <dbReference type="SAM" id="MobiDB-lite"/>
    </source>
</evidence>
<feature type="signal peptide" evidence="2">
    <location>
        <begin position="1"/>
        <end position="37"/>
    </location>
</feature>
<dbReference type="Gene3D" id="1.20.5.320">
    <property type="entry name" value="6-Phosphogluconate Dehydrogenase, domain 3"/>
    <property type="match status" value="1"/>
</dbReference>
<dbReference type="EMBL" id="UHFF01000002">
    <property type="protein sequence ID" value="SUN44566.1"/>
    <property type="molecule type" value="Genomic_DNA"/>
</dbReference>
<evidence type="ECO:0000313" key="4">
    <source>
        <dbReference type="Proteomes" id="UP000254461"/>
    </source>
</evidence>
<dbReference type="RefSeq" id="WP_234991588.1">
    <property type="nucleotide sequence ID" value="NZ_UHFF01000002.1"/>
</dbReference>
<evidence type="ECO:0000256" key="2">
    <source>
        <dbReference type="SAM" id="SignalP"/>
    </source>
</evidence>
<dbReference type="Proteomes" id="UP000254461">
    <property type="component" value="Unassembled WGS sequence"/>
</dbReference>
<feature type="chain" id="PRO_5016657603" evidence="2">
    <location>
        <begin position="38"/>
        <end position="159"/>
    </location>
</feature>
<accession>A0A380JM64</accession>